<dbReference type="Pfam" id="PF00480">
    <property type="entry name" value="ROK"/>
    <property type="match status" value="1"/>
</dbReference>
<sequence>MSEKQKLFIGIDLGGTNIGAGVVTPEGGILSRDKIKTKAEGGSDTVIERIAKIMDRVCDQAGVTHDEVQAVGIGAPGAIDVKKGSVIVAPNLRWNNFPLADSLSKHTHWPVTVDNDVNVGTWGEFCVGGGRHTEDMLGIFIGTGIGGGLAIHNKLYYGHHMTAGEIGHTLVKADGSLGRRTLENLASRTAIADILRKLIAANHPSVITELTEGNLSKIKSRVIAEAFAQGDQLTTLVLQDAAKYVGIAIANTVTMLSLPHVVVGGGLTEALGKPWIKMVNEQYKKYVFPHGHDCKVVASELGDDAGIIGAGLLACERLSQKSE</sequence>
<dbReference type="Proteomes" id="UP000317369">
    <property type="component" value="Chromosome"/>
</dbReference>
<dbReference type="EMBL" id="CP036425">
    <property type="protein sequence ID" value="QDU33465.1"/>
    <property type="molecule type" value="Genomic_DNA"/>
</dbReference>
<dbReference type="InterPro" id="IPR000600">
    <property type="entry name" value="ROK"/>
</dbReference>
<dbReference type="PANTHER" id="PTHR18964:SF149">
    <property type="entry name" value="BIFUNCTIONAL UDP-N-ACETYLGLUCOSAMINE 2-EPIMERASE_N-ACETYLMANNOSAMINE KINASE"/>
    <property type="match status" value="1"/>
</dbReference>
<reference evidence="2 3" key="1">
    <citation type="submission" date="2019-02" db="EMBL/GenBank/DDBJ databases">
        <title>Deep-cultivation of Planctomycetes and their phenomic and genomic characterization uncovers novel biology.</title>
        <authorList>
            <person name="Wiegand S."/>
            <person name="Jogler M."/>
            <person name="Boedeker C."/>
            <person name="Pinto D."/>
            <person name="Vollmers J."/>
            <person name="Rivas-Marin E."/>
            <person name="Kohn T."/>
            <person name="Peeters S.H."/>
            <person name="Heuer A."/>
            <person name="Rast P."/>
            <person name="Oberbeckmann S."/>
            <person name="Bunk B."/>
            <person name="Jeske O."/>
            <person name="Meyerdierks A."/>
            <person name="Storesund J.E."/>
            <person name="Kallscheuer N."/>
            <person name="Luecker S."/>
            <person name="Lage O.M."/>
            <person name="Pohl T."/>
            <person name="Merkel B.J."/>
            <person name="Hornburger P."/>
            <person name="Mueller R.-W."/>
            <person name="Bruemmer F."/>
            <person name="Labrenz M."/>
            <person name="Spormann A.M."/>
            <person name="Op den Camp H."/>
            <person name="Overmann J."/>
            <person name="Amann R."/>
            <person name="Jetten M.S.M."/>
            <person name="Mascher T."/>
            <person name="Medema M.H."/>
            <person name="Devos D.P."/>
            <person name="Kaster A.-K."/>
            <person name="Ovreas L."/>
            <person name="Rohde M."/>
            <person name="Galperin M.Y."/>
            <person name="Jogler C."/>
        </authorList>
    </citation>
    <scope>NUCLEOTIDE SEQUENCE [LARGE SCALE GENOMIC DNA]</scope>
    <source>
        <strain evidence="2 3">KS4</strain>
    </source>
</reference>
<comment type="similarity">
    <text evidence="1">Belongs to the ROK (NagC/XylR) family.</text>
</comment>
<dbReference type="InterPro" id="IPR043129">
    <property type="entry name" value="ATPase_NBD"/>
</dbReference>
<dbReference type="PANTHER" id="PTHR18964">
    <property type="entry name" value="ROK (REPRESSOR, ORF, KINASE) FAMILY"/>
    <property type="match status" value="1"/>
</dbReference>
<dbReference type="Gene3D" id="3.30.420.40">
    <property type="match status" value="2"/>
</dbReference>
<dbReference type="OrthoDB" id="9795247at2"/>
<dbReference type="SUPFAM" id="SSF53067">
    <property type="entry name" value="Actin-like ATPase domain"/>
    <property type="match status" value="1"/>
</dbReference>
<dbReference type="AlphaFoldDB" id="A0A517YTA5"/>
<evidence type="ECO:0000313" key="2">
    <source>
        <dbReference type="EMBL" id="QDU33465.1"/>
    </source>
</evidence>
<dbReference type="EC" id="2.7.1.2" evidence="2"/>
<organism evidence="2 3">
    <name type="scientific">Poriferisphaera corsica</name>
    <dbReference type="NCBI Taxonomy" id="2528020"/>
    <lineage>
        <taxon>Bacteria</taxon>
        <taxon>Pseudomonadati</taxon>
        <taxon>Planctomycetota</taxon>
        <taxon>Phycisphaerae</taxon>
        <taxon>Phycisphaerales</taxon>
        <taxon>Phycisphaeraceae</taxon>
        <taxon>Poriferisphaera</taxon>
    </lineage>
</organism>
<dbReference type="InterPro" id="IPR049874">
    <property type="entry name" value="ROK_cs"/>
</dbReference>
<protein>
    <submittedName>
        <fullName evidence="2">Glucokinase</fullName>
        <ecNumber evidence="2">2.7.1.2</ecNumber>
    </submittedName>
</protein>
<keyword evidence="3" id="KW-1185">Reference proteome</keyword>
<dbReference type="GO" id="GO:0004340">
    <property type="term" value="F:glucokinase activity"/>
    <property type="evidence" value="ECO:0007669"/>
    <property type="project" value="UniProtKB-EC"/>
</dbReference>
<dbReference type="RefSeq" id="WP_145076519.1">
    <property type="nucleotide sequence ID" value="NZ_CP036425.1"/>
</dbReference>
<dbReference type="PROSITE" id="PS01125">
    <property type="entry name" value="ROK"/>
    <property type="match status" value="1"/>
</dbReference>
<accession>A0A517YTA5</accession>
<evidence type="ECO:0000313" key="3">
    <source>
        <dbReference type="Proteomes" id="UP000317369"/>
    </source>
</evidence>
<gene>
    <name evidence="2" type="primary">glkA</name>
    <name evidence="2" type="ORF">KS4_15130</name>
</gene>
<dbReference type="KEGG" id="pcor:KS4_15130"/>
<evidence type="ECO:0000256" key="1">
    <source>
        <dbReference type="ARBA" id="ARBA00006479"/>
    </source>
</evidence>
<proteinExistence type="inferred from homology"/>
<keyword evidence="2" id="KW-0418">Kinase</keyword>
<name>A0A517YTA5_9BACT</name>
<keyword evidence="2" id="KW-0808">Transferase</keyword>
<dbReference type="CDD" id="cd23763">
    <property type="entry name" value="ASKHA_ATPase_ROK"/>
    <property type="match status" value="1"/>
</dbReference>